<dbReference type="AlphaFoldDB" id="D1ANM3"/>
<name>D1ANM3_SEBTE</name>
<evidence type="ECO:0000313" key="3">
    <source>
        <dbReference type="Proteomes" id="UP000000845"/>
    </source>
</evidence>
<dbReference type="Gene3D" id="1.10.260.40">
    <property type="entry name" value="lambda repressor-like DNA-binding domains"/>
    <property type="match status" value="1"/>
</dbReference>
<dbReference type="KEGG" id="str:Sterm_2984"/>
<dbReference type="EMBL" id="CP001739">
    <property type="protein sequence ID" value="ACZ09827.1"/>
    <property type="molecule type" value="Genomic_DNA"/>
</dbReference>
<dbReference type="SUPFAM" id="SSF47413">
    <property type="entry name" value="lambda repressor-like DNA-binding domains"/>
    <property type="match status" value="1"/>
</dbReference>
<keyword evidence="3" id="KW-1185">Reference proteome</keyword>
<dbReference type="PANTHER" id="PTHR43236:SF1">
    <property type="entry name" value="BLL7220 PROTEIN"/>
    <property type="match status" value="1"/>
</dbReference>
<organism evidence="2 3">
    <name type="scientific">Sebaldella termitidis (strain ATCC 33386 / NCTC 11300)</name>
    <dbReference type="NCBI Taxonomy" id="526218"/>
    <lineage>
        <taxon>Bacteria</taxon>
        <taxon>Fusobacteriati</taxon>
        <taxon>Fusobacteriota</taxon>
        <taxon>Fusobacteriia</taxon>
        <taxon>Fusobacteriales</taxon>
        <taxon>Leptotrichiaceae</taxon>
        <taxon>Sebaldella</taxon>
    </lineage>
</organism>
<dbReference type="InterPro" id="IPR001387">
    <property type="entry name" value="Cro/C1-type_HTH"/>
</dbReference>
<dbReference type="InterPro" id="IPR010982">
    <property type="entry name" value="Lambda_DNA-bd_dom_sf"/>
</dbReference>
<dbReference type="PROSITE" id="PS50943">
    <property type="entry name" value="HTH_CROC1"/>
    <property type="match status" value="1"/>
</dbReference>
<reference evidence="2 3" key="2">
    <citation type="journal article" date="2010" name="Stand. Genomic Sci.">
        <title>Complete genome sequence of Sebaldella termitidis type strain (NCTC 11300).</title>
        <authorList>
            <person name="Harmon-Smith M."/>
            <person name="Celia L."/>
            <person name="Chertkov O."/>
            <person name="Lapidus A."/>
            <person name="Copeland A."/>
            <person name="Glavina Del Rio T."/>
            <person name="Nolan M."/>
            <person name="Lucas S."/>
            <person name="Tice H."/>
            <person name="Cheng J.F."/>
            <person name="Han C."/>
            <person name="Detter J.C."/>
            <person name="Bruce D."/>
            <person name="Goodwin L."/>
            <person name="Pitluck S."/>
            <person name="Pati A."/>
            <person name="Liolios K."/>
            <person name="Ivanova N."/>
            <person name="Mavromatis K."/>
            <person name="Mikhailova N."/>
            <person name="Chen A."/>
            <person name="Palaniappan K."/>
            <person name="Land M."/>
            <person name="Hauser L."/>
            <person name="Chang Y.J."/>
            <person name="Jeffries C.D."/>
            <person name="Brettin T."/>
            <person name="Goker M."/>
            <person name="Beck B."/>
            <person name="Bristow J."/>
            <person name="Eisen J.A."/>
            <person name="Markowitz V."/>
            <person name="Hugenholtz P."/>
            <person name="Kyrpides N.C."/>
            <person name="Klenk H.P."/>
            <person name="Chen F."/>
        </authorList>
    </citation>
    <scope>NUCLEOTIDE SEQUENCE [LARGE SCALE GENOMIC DNA]</scope>
    <source>
        <strain evidence="3">ATCC 33386 / NCTC 11300</strain>
    </source>
</reference>
<gene>
    <name evidence="2" type="ordered locus">Sterm_2984</name>
</gene>
<sequence>MSVIGDNIRKNRLKNNLTTRDLAQKIGVSHTAVNKFEKGLLSPNKQMIRKMARIFKVKTQKLVLDTSTLVDIKNIEFREEERITKKNKELIEYIAKEELEKYSNLLEYFPKERFPSFDTAKYREVISSYEDIEEKAASIRKKLGAGEKAVFGMTELLENNGLIIIFAESVEGFSAQEGYIQDKYLFVTLRKEKTEEAQRYLLASELARIVLEINDPALNTEDVNNEFASSFLMSRELIIKDIGERRKKISFYELEELRKKYRLPEIVIIKRLRQLKIISEAEKIRLYNYVKDKSGESDDGTEIKHEKSDKYKKIVIEAVLEKYIDYKKGAKFLNMLEKDFLSLINEKK</sequence>
<dbReference type="SMART" id="SM00530">
    <property type="entry name" value="HTH_XRE"/>
    <property type="match status" value="1"/>
</dbReference>
<dbReference type="RefSeq" id="WP_012862409.1">
    <property type="nucleotide sequence ID" value="NC_013517.1"/>
</dbReference>
<protein>
    <submittedName>
        <fullName evidence="2">Helix-turn-helix domain protein</fullName>
    </submittedName>
</protein>
<dbReference type="STRING" id="526218.Sterm_2984"/>
<proteinExistence type="predicted"/>
<evidence type="ECO:0000313" key="2">
    <source>
        <dbReference type="EMBL" id="ACZ09827.1"/>
    </source>
</evidence>
<dbReference type="Proteomes" id="UP000000845">
    <property type="component" value="Chromosome"/>
</dbReference>
<reference evidence="3" key="1">
    <citation type="submission" date="2009-09" db="EMBL/GenBank/DDBJ databases">
        <title>The complete chromosome of Sebaldella termitidis ATCC 33386.</title>
        <authorList>
            <consortium name="US DOE Joint Genome Institute (JGI-PGF)"/>
            <person name="Lucas S."/>
            <person name="Copeland A."/>
            <person name="Lapidus A."/>
            <person name="Glavina del Rio T."/>
            <person name="Dalin E."/>
            <person name="Tice H."/>
            <person name="Bruce D."/>
            <person name="Goodwin L."/>
            <person name="Pitluck S."/>
            <person name="Kyrpides N."/>
            <person name="Mavromatis K."/>
            <person name="Ivanova N."/>
            <person name="Mikhailova N."/>
            <person name="Sims D."/>
            <person name="Meincke L."/>
            <person name="Brettin T."/>
            <person name="Detter J.C."/>
            <person name="Han C."/>
            <person name="Larimer F."/>
            <person name="Land M."/>
            <person name="Hauser L."/>
            <person name="Markowitz V."/>
            <person name="Cheng J.F."/>
            <person name="Hugenholtz P."/>
            <person name="Woyke T."/>
            <person name="Wu D."/>
            <person name="Eisen J.A."/>
        </authorList>
    </citation>
    <scope>NUCLEOTIDE SEQUENCE [LARGE SCALE GENOMIC DNA]</scope>
    <source>
        <strain evidence="3">ATCC 33386 / NCTC 11300</strain>
    </source>
</reference>
<evidence type="ECO:0000259" key="1">
    <source>
        <dbReference type="PROSITE" id="PS50943"/>
    </source>
</evidence>
<dbReference type="InterPro" id="IPR052345">
    <property type="entry name" value="Rad_response_metalloprotease"/>
</dbReference>
<dbReference type="GO" id="GO:0003677">
    <property type="term" value="F:DNA binding"/>
    <property type="evidence" value="ECO:0007669"/>
    <property type="project" value="InterPro"/>
</dbReference>
<accession>D1ANM3</accession>
<dbReference type="CDD" id="cd00093">
    <property type="entry name" value="HTH_XRE"/>
    <property type="match status" value="1"/>
</dbReference>
<feature type="domain" description="HTH cro/C1-type" evidence="1">
    <location>
        <begin position="8"/>
        <end position="62"/>
    </location>
</feature>
<dbReference type="HOGENOM" id="CLU_053651_0_0_0"/>
<dbReference type="eggNOG" id="COG1813">
    <property type="taxonomic scope" value="Bacteria"/>
</dbReference>
<dbReference type="eggNOG" id="COG2856">
    <property type="taxonomic scope" value="Bacteria"/>
</dbReference>
<dbReference type="Pfam" id="PF01381">
    <property type="entry name" value="HTH_3"/>
    <property type="match status" value="1"/>
</dbReference>
<dbReference type="PANTHER" id="PTHR43236">
    <property type="entry name" value="ANTITOXIN HIGA1"/>
    <property type="match status" value="1"/>
</dbReference>